<name>A0ABY2PU42_9ENTR</name>
<dbReference type="SUPFAM" id="SSF109747">
    <property type="entry name" value="Glycogen synthesis protein GlgS"/>
    <property type="match status" value="1"/>
</dbReference>
<keyword evidence="2" id="KW-1185">Reference proteome</keyword>
<reference evidence="1 2" key="1">
    <citation type="submission" date="2018-05" db="EMBL/GenBank/DDBJ databases">
        <title>Isolation and genomic analyses of lactose-positive bacteria from faecal samples of preterm neonates.</title>
        <authorList>
            <person name="Chen Y."/>
            <person name="Brook T.C."/>
            <person name="O'Neill I."/>
            <person name="Soe C.Z."/>
            <person name="Hall L.J."/>
            <person name="Hoyles L."/>
        </authorList>
    </citation>
    <scope>NUCLEOTIDE SEQUENCE [LARGE SCALE GENOMIC DNA]</scope>
    <source>
        <strain evidence="1 2">P080C CL</strain>
    </source>
</reference>
<evidence type="ECO:0000313" key="1">
    <source>
        <dbReference type="EMBL" id="THE38266.1"/>
    </source>
</evidence>
<gene>
    <name evidence="1" type="ORF">DJ535_11165</name>
</gene>
<evidence type="ECO:0000313" key="2">
    <source>
        <dbReference type="Proteomes" id="UP000306790"/>
    </source>
</evidence>
<dbReference type="Proteomes" id="UP000306790">
    <property type="component" value="Unassembled WGS sequence"/>
</dbReference>
<dbReference type="EMBL" id="QFVP01000006">
    <property type="protein sequence ID" value="THE38266.1"/>
    <property type="molecule type" value="Genomic_DNA"/>
</dbReference>
<proteinExistence type="predicted"/>
<dbReference type="InterPro" id="IPR036295">
    <property type="entry name" value="GlgS_sf"/>
</dbReference>
<protein>
    <submittedName>
        <fullName evidence="1">Uncharacterized protein</fullName>
    </submittedName>
</protein>
<sequence>MSKTLTAEKFDSAKTFTGLDFIARSLVMMESNGTQLSPEEVAGNMTDEQKEIFLARLDFHRNRNANNK</sequence>
<organism evidence="1 2">
    <name type="scientific">Citrobacter murliniae</name>
    <dbReference type="NCBI Taxonomy" id="67829"/>
    <lineage>
        <taxon>Bacteria</taxon>
        <taxon>Pseudomonadati</taxon>
        <taxon>Pseudomonadota</taxon>
        <taxon>Gammaproteobacteria</taxon>
        <taxon>Enterobacterales</taxon>
        <taxon>Enterobacteriaceae</taxon>
        <taxon>Citrobacter</taxon>
        <taxon>Citrobacter freundii complex</taxon>
    </lineage>
</organism>
<dbReference type="Gene3D" id="1.20.970.20">
    <property type="entry name" value="Glycogen synthesis protein GlgS"/>
    <property type="match status" value="1"/>
</dbReference>
<dbReference type="RefSeq" id="WP_045444908.1">
    <property type="nucleotide sequence ID" value="NZ_QFVP01000006.1"/>
</dbReference>
<comment type="caution">
    <text evidence="1">The sequence shown here is derived from an EMBL/GenBank/DDBJ whole genome shotgun (WGS) entry which is preliminary data.</text>
</comment>
<accession>A0ABY2PU42</accession>